<feature type="non-terminal residue" evidence="1">
    <location>
        <position position="1"/>
    </location>
</feature>
<accession>A0A812SPR8</accession>
<dbReference type="OrthoDB" id="472525at2759"/>
<sequence length="177" mass="20021">MKPHLRIAEDRDAREPVSQKMIYCRADFFIIRSSRDACDASVCICPRVAYFSNAPGPICRVLPWCFHLQDQVQKMNEIRLRGCFANGGGQMLQFGGMSKIKLFPSPSYEVKQPKDSVVPRLPMTGILVGPSKSGKSTALVSMILEQYRGCFERVIIFSPSINVDDSWRPVKKYIEEV</sequence>
<comment type="caution">
    <text evidence="1">The sequence shown here is derived from an EMBL/GenBank/DDBJ whole genome shotgun (WGS) entry which is preliminary data.</text>
</comment>
<name>A0A812SPR8_SYMPI</name>
<proteinExistence type="predicted"/>
<gene>
    <name evidence="1" type="ORF">SPIL2461_LOCUS12749</name>
</gene>
<protein>
    <submittedName>
        <fullName evidence="1">Uncharacterized protein</fullName>
    </submittedName>
</protein>
<dbReference type="Proteomes" id="UP000649617">
    <property type="component" value="Unassembled WGS sequence"/>
</dbReference>
<dbReference type="EMBL" id="CAJNIZ010026690">
    <property type="protein sequence ID" value="CAE7494338.1"/>
    <property type="molecule type" value="Genomic_DNA"/>
</dbReference>
<dbReference type="AlphaFoldDB" id="A0A812SPR8"/>
<organism evidence="1 2">
    <name type="scientific">Symbiodinium pilosum</name>
    <name type="common">Dinoflagellate</name>
    <dbReference type="NCBI Taxonomy" id="2952"/>
    <lineage>
        <taxon>Eukaryota</taxon>
        <taxon>Sar</taxon>
        <taxon>Alveolata</taxon>
        <taxon>Dinophyceae</taxon>
        <taxon>Suessiales</taxon>
        <taxon>Symbiodiniaceae</taxon>
        <taxon>Symbiodinium</taxon>
    </lineage>
</organism>
<keyword evidence="2" id="KW-1185">Reference proteome</keyword>
<evidence type="ECO:0000313" key="1">
    <source>
        <dbReference type="EMBL" id="CAE7494338.1"/>
    </source>
</evidence>
<evidence type="ECO:0000313" key="2">
    <source>
        <dbReference type="Proteomes" id="UP000649617"/>
    </source>
</evidence>
<reference evidence="1" key="1">
    <citation type="submission" date="2021-02" db="EMBL/GenBank/DDBJ databases">
        <authorList>
            <person name="Dougan E. K."/>
            <person name="Rhodes N."/>
            <person name="Thang M."/>
            <person name="Chan C."/>
        </authorList>
    </citation>
    <scope>NUCLEOTIDE SEQUENCE</scope>
</reference>